<comment type="caution">
    <text evidence="2">The sequence shown here is derived from an EMBL/GenBank/DDBJ whole genome shotgun (WGS) entry which is preliminary data.</text>
</comment>
<dbReference type="PROSITE" id="PS50035">
    <property type="entry name" value="PLD"/>
    <property type="match status" value="1"/>
</dbReference>
<name>A0AAE2YMX3_9PROT</name>
<dbReference type="CDD" id="cd09110">
    <property type="entry name" value="PLDc_CLS_1"/>
    <property type="match status" value="1"/>
</dbReference>
<organism evidence="2 3">
    <name type="scientific">Igneacidithiobacillus copahuensis</name>
    <dbReference type="NCBI Taxonomy" id="2724909"/>
    <lineage>
        <taxon>Bacteria</taxon>
        <taxon>Pseudomonadati</taxon>
        <taxon>Pseudomonadota</taxon>
        <taxon>Acidithiobacillia</taxon>
        <taxon>Acidithiobacillales</taxon>
        <taxon>Acidithiobacillaceae</taxon>
        <taxon>Igneacidithiobacillus</taxon>
    </lineage>
</organism>
<dbReference type="RefSeq" id="WP_215872913.1">
    <property type="nucleotide sequence ID" value="NZ_JAAXYO010000016.1"/>
</dbReference>
<evidence type="ECO:0000259" key="1">
    <source>
        <dbReference type="PROSITE" id="PS50035"/>
    </source>
</evidence>
<dbReference type="Gene3D" id="3.30.870.10">
    <property type="entry name" value="Endonuclease Chain A"/>
    <property type="match status" value="2"/>
</dbReference>
<dbReference type="GO" id="GO:0008808">
    <property type="term" value="F:cardiolipin synthase activity"/>
    <property type="evidence" value="ECO:0007669"/>
    <property type="project" value="TreeGrafter"/>
</dbReference>
<accession>A0AAE2YMX3</accession>
<evidence type="ECO:0000313" key="2">
    <source>
        <dbReference type="EMBL" id="MBU2786776.1"/>
    </source>
</evidence>
<gene>
    <name evidence="2" type="ORF">HFQ13_00860</name>
</gene>
<dbReference type="EMBL" id="JAAXYO010000016">
    <property type="protein sequence ID" value="MBU2786776.1"/>
    <property type="molecule type" value="Genomic_DNA"/>
</dbReference>
<feature type="domain" description="PLD phosphodiesterase" evidence="1">
    <location>
        <begin position="283"/>
        <end position="310"/>
    </location>
</feature>
<dbReference type="GO" id="GO:0032049">
    <property type="term" value="P:cardiolipin biosynthetic process"/>
    <property type="evidence" value="ECO:0007669"/>
    <property type="project" value="UniProtKB-ARBA"/>
</dbReference>
<sequence>MTRRNPAWLPAEDWTLLTEMPVIARHLVEKLRSAEQEILFENYIFQAGNWPEEVFDILCAKARDGVLVHLRLDAVGSRGFPERWIQKLRAAGGTFEWYHRLGWRGWEKSLRRSHRRIVLIDQQWLAVGGFALADAWLRGDPGQLPYRDVLFACRGPIVPLVRRLFLKNRPLSHKELRAAPSEAPDRHADAIVRLLAGSPPDRFTIRRRYLAAFRSARESLWIATPYFNPDPIVLSALYGAVRRGVDVRVLLAGRVTDHPLLRLGIQAYYQKLLRHRVRVYEYQESFLHAKYILVDGQWGAVGSANLDFLSLWFNRELNLEVKGLLPLASLRTLFLREFARSREISAEHWQRRSWWRRPLEWLLAQVDRRIQARALGSRRY</sequence>
<dbReference type="PANTHER" id="PTHR21248:SF23">
    <property type="entry name" value="CARDIOLIPIN SYNTHASE B"/>
    <property type="match status" value="1"/>
</dbReference>
<dbReference type="Pfam" id="PF13091">
    <property type="entry name" value="PLDc_2"/>
    <property type="match status" value="1"/>
</dbReference>
<dbReference type="CDD" id="cd09159">
    <property type="entry name" value="PLDc_ybhO_like_2"/>
    <property type="match status" value="1"/>
</dbReference>
<reference evidence="2" key="1">
    <citation type="journal article" date="2021" name="ISME J.">
        <title>Genomic evolution of the class Acidithiobacillia: deep-branching Proteobacteria living in extreme acidic conditions.</title>
        <authorList>
            <person name="Moya-Beltran A."/>
            <person name="Beard S."/>
            <person name="Rojas-Villalobos C."/>
            <person name="Issotta F."/>
            <person name="Gallardo Y."/>
            <person name="Ulloa R."/>
            <person name="Giaveno A."/>
            <person name="Degli Esposti M."/>
            <person name="Johnson D.B."/>
            <person name="Quatrini R."/>
        </authorList>
    </citation>
    <scope>NUCLEOTIDE SEQUENCE</scope>
    <source>
        <strain evidence="2">VAN18-1</strain>
    </source>
</reference>
<dbReference type="InterPro" id="IPR001736">
    <property type="entry name" value="PLipase_D/transphosphatidylase"/>
</dbReference>
<keyword evidence="3" id="KW-1185">Reference proteome</keyword>
<dbReference type="SMART" id="SM00155">
    <property type="entry name" value="PLDc"/>
    <property type="match status" value="2"/>
</dbReference>
<dbReference type="InterPro" id="IPR025202">
    <property type="entry name" value="PLD-like_dom"/>
</dbReference>
<dbReference type="SUPFAM" id="SSF56024">
    <property type="entry name" value="Phospholipase D/nuclease"/>
    <property type="match status" value="2"/>
</dbReference>
<proteinExistence type="predicted"/>
<dbReference type="GO" id="GO:0016020">
    <property type="term" value="C:membrane"/>
    <property type="evidence" value="ECO:0007669"/>
    <property type="project" value="TreeGrafter"/>
</dbReference>
<dbReference type="PANTHER" id="PTHR21248">
    <property type="entry name" value="CARDIOLIPIN SYNTHASE"/>
    <property type="match status" value="1"/>
</dbReference>
<dbReference type="Proteomes" id="UP001197378">
    <property type="component" value="Unassembled WGS sequence"/>
</dbReference>
<protein>
    <submittedName>
        <fullName evidence="2">Cardiolipin synthase B</fullName>
    </submittedName>
</protein>
<evidence type="ECO:0000313" key="3">
    <source>
        <dbReference type="Proteomes" id="UP001197378"/>
    </source>
</evidence>
<dbReference type="AlphaFoldDB" id="A0AAE2YMX3"/>